<gene>
    <name evidence="3" type="ORF">Gilli_1010</name>
</gene>
<dbReference type="InterPro" id="IPR036691">
    <property type="entry name" value="Endo/exonu/phosph_ase_sf"/>
</dbReference>
<feature type="chain" id="PRO_5003559539" evidence="1">
    <location>
        <begin position="21"/>
        <end position="277"/>
    </location>
</feature>
<dbReference type="SUPFAM" id="SSF56219">
    <property type="entry name" value="DNase I-like"/>
    <property type="match status" value="1"/>
</dbReference>
<proteinExistence type="predicted"/>
<protein>
    <submittedName>
        <fullName evidence="3">Endonuclease/exonuclease/phosphatase</fullName>
    </submittedName>
</protein>
<dbReference type="STRING" id="865937.Gilli_1010"/>
<feature type="signal peptide" evidence="1">
    <location>
        <begin position="1"/>
        <end position="20"/>
    </location>
</feature>
<dbReference type="Pfam" id="PF03372">
    <property type="entry name" value="Exo_endo_phos"/>
    <property type="match status" value="1"/>
</dbReference>
<evidence type="ECO:0000313" key="3">
    <source>
        <dbReference type="EMBL" id="EHQ01694.1"/>
    </source>
</evidence>
<dbReference type="PANTHER" id="PTHR12121:SF36">
    <property type="entry name" value="ENDONUCLEASE_EXONUCLEASE_PHOSPHATASE DOMAIN-CONTAINING PROTEIN"/>
    <property type="match status" value="1"/>
</dbReference>
<evidence type="ECO:0000256" key="1">
    <source>
        <dbReference type="SAM" id="SignalP"/>
    </source>
</evidence>
<keyword evidence="3" id="KW-0540">Nuclease</keyword>
<dbReference type="Proteomes" id="UP000003844">
    <property type="component" value="Unassembled WGS sequence"/>
</dbReference>
<dbReference type="PANTHER" id="PTHR12121">
    <property type="entry name" value="CARBON CATABOLITE REPRESSOR PROTEIN 4"/>
    <property type="match status" value="1"/>
</dbReference>
<dbReference type="GO" id="GO:0004519">
    <property type="term" value="F:endonuclease activity"/>
    <property type="evidence" value="ECO:0007669"/>
    <property type="project" value="UniProtKB-KW"/>
</dbReference>
<evidence type="ECO:0000313" key="4">
    <source>
        <dbReference type="Proteomes" id="UP000003844"/>
    </source>
</evidence>
<feature type="domain" description="Endonuclease/exonuclease/phosphatase" evidence="2">
    <location>
        <begin position="25"/>
        <end position="267"/>
    </location>
</feature>
<keyword evidence="4" id="KW-1185">Reference proteome</keyword>
<dbReference type="HOGENOM" id="CLU_030508_1_0_10"/>
<dbReference type="InterPro" id="IPR005135">
    <property type="entry name" value="Endo/exonuclease/phosphatase"/>
</dbReference>
<keyword evidence="1" id="KW-0732">Signal</keyword>
<reference evidence="4" key="1">
    <citation type="journal article" date="2012" name="Stand. Genomic Sci.">
        <title>Genome sequence of the Antarctic rhodopsins-containing flavobacterium Gillisia limnaea type strain (R-8282(T)).</title>
        <authorList>
            <person name="Riedel T."/>
            <person name="Held B."/>
            <person name="Nolan M."/>
            <person name="Lucas S."/>
            <person name="Lapidus A."/>
            <person name="Tice H."/>
            <person name="Del Rio T.G."/>
            <person name="Cheng J.F."/>
            <person name="Han C."/>
            <person name="Tapia R."/>
            <person name="Goodwin L.A."/>
            <person name="Pitluck S."/>
            <person name="Liolios K."/>
            <person name="Mavromatis K."/>
            <person name="Pagani I."/>
            <person name="Ivanova N."/>
            <person name="Mikhailova N."/>
            <person name="Pati A."/>
            <person name="Chen A."/>
            <person name="Palaniappan K."/>
            <person name="Land M."/>
            <person name="Rohde M."/>
            <person name="Tindall B.J."/>
            <person name="Detter J.C."/>
            <person name="Goker M."/>
            <person name="Bristow J."/>
            <person name="Eisen J.A."/>
            <person name="Markowitz V."/>
            <person name="Hugenholtz P."/>
            <person name="Kyrpides N.C."/>
            <person name="Klenk H.P."/>
            <person name="Woyke T."/>
        </authorList>
    </citation>
    <scope>NUCLEOTIDE SEQUENCE [LARGE SCALE GENOMIC DNA]</scope>
    <source>
        <strain evidence="4">DSM 15749 / LMG 21470 / R-8282</strain>
    </source>
</reference>
<organism evidence="3 4">
    <name type="scientific">Gillisia limnaea (strain DSM 15749 / LMG 21470 / R-8282)</name>
    <dbReference type="NCBI Taxonomy" id="865937"/>
    <lineage>
        <taxon>Bacteria</taxon>
        <taxon>Pseudomonadati</taxon>
        <taxon>Bacteroidota</taxon>
        <taxon>Flavobacteriia</taxon>
        <taxon>Flavobacteriales</taxon>
        <taxon>Flavobacteriaceae</taxon>
        <taxon>Gillisia</taxon>
    </lineage>
</organism>
<dbReference type="OrthoDB" id="9793162at2"/>
<dbReference type="Gene3D" id="3.60.10.10">
    <property type="entry name" value="Endonuclease/exonuclease/phosphatase"/>
    <property type="match status" value="1"/>
</dbReference>
<dbReference type="eggNOG" id="COG3568">
    <property type="taxonomic scope" value="Bacteria"/>
</dbReference>
<dbReference type="RefSeq" id="WP_006988016.1">
    <property type="nucleotide sequence ID" value="NZ_JH594606.1"/>
</dbReference>
<dbReference type="GO" id="GO:0000175">
    <property type="term" value="F:3'-5'-RNA exonuclease activity"/>
    <property type="evidence" value="ECO:0007669"/>
    <property type="project" value="TreeGrafter"/>
</dbReference>
<sequence length="277" mass="31973">MFKLIASAVLTLIFSFSLNAQIEVMSYNIKYANENDGENSWSLRKDHLANQIKFYQPDIFGVQEAVLEQLEYFEGTMPEYNYVGVGRDDGKTKGEFSAIFYDSNRFEVLKENTFWLSKTPDEISVGWDAALPRVCTYAKFRDKNSGENFWVFNTHFDHMGEEAREESARLIWKKMQELNSEGLPVILMGDLNLEPNAPGIKFLSEKLNDSKTIAELDFGPEGTFNGYNFLEPVKRRIDYIFTSKVNIEVLKYAVLSDSWDLKYPSDHLPVLVQLKFK</sequence>
<name>H2BUN9_GILLR</name>
<evidence type="ECO:0000259" key="2">
    <source>
        <dbReference type="Pfam" id="PF03372"/>
    </source>
</evidence>
<keyword evidence="3" id="KW-0269">Exonuclease</keyword>
<dbReference type="CDD" id="cd09083">
    <property type="entry name" value="EEP-1"/>
    <property type="match status" value="1"/>
</dbReference>
<dbReference type="InterPro" id="IPR050410">
    <property type="entry name" value="CCR4/nocturin_mRNA_transcr"/>
</dbReference>
<accession>H2BUN9</accession>
<keyword evidence="3" id="KW-0378">Hydrolase</keyword>
<dbReference type="AlphaFoldDB" id="H2BUN9"/>
<keyword evidence="3" id="KW-0255">Endonuclease</keyword>
<dbReference type="EMBL" id="JH594606">
    <property type="protein sequence ID" value="EHQ01694.1"/>
    <property type="molecule type" value="Genomic_DNA"/>
</dbReference>